<feature type="transmembrane region" description="Helical" evidence="1">
    <location>
        <begin position="184"/>
        <end position="202"/>
    </location>
</feature>
<sequence>MEPVRNLQSLVERAWELHDGISNEIQFGCVGLGELFRPHHRHHDAFAGSSEDPFAAERRSLIAIRDAMRALYIALLSLQKMQSRQKIELEAAGMRLEESKLFLQQRLAEYPGIAPNVLHEMLKFVNQEHNSLGISSGYPIKNDDSLENTNNVHRRHKRCIFWGIFRPCLRVLSSTWRLHNATGVLGKLVVVAASLFSAIHFYRTRDYYFQRKETCMQQMSLSHGRKERPFSNASTLEEFYLLQNFTNNPSDVFFGRG</sequence>
<name>A0AAV7EL15_ARIFI</name>
<dbReference type="PANTHER" id="PTHR33600:SF5">
    <property type="entry name" value="PLASTID DIVISION PROTEIN PDV1"/>
    <property type="match status" value="1"/>
</dbReference>
<dbReference type="GO" id="GO:0010020">
    <property type="term" value="P:chloroplast fission"/>
    <property type="evidence" value="ECO:0007669"/>
    <property type="project" value="InterPro"/>
</dbReference>
<evidence type="ECO:0000256" key="1">
    <source>
        <dbReference type="SAM" id="Phobius"/>
    </source>
</evidence>
<dbReference type="InterPro" id="IPR038939">
    <property type="entry name" value="PDV1/PDV2"/>
</dbReference>
<keyword evidence="3" id="KW-1185">Reference proteome</keyword>
<evidence type="ECO:0008006" key="4">
    <source>
        <dbReference type="Google" id="ProtNLM"/>
    </source>
</evidence>
<dbReference type="PANTHER" id="PTHR33600">
    <property type="entry name" value="PLASTID DIVISION PROTEIN PDV2"/>
    <property type="match status" value="1"/>
</dbReference>
<protein>
    <recommendedName>
        <fullName evidence="4">Plastid division protein</fullName>
    </recommendedName>
</protein>
<keyword evidence="1" id="KW-0472">Membrane</keyword>
<evidence type="ECO:0000313" key="2">
    <source>
        <dbReference type="EMBL" id="KAG9448381.1"/>
    </source>
</evidence>
<keyword evidence="1" id="KW-0812">Transmembrane</keyword>
<dbReference type="EMBL" id="JAINDJ010000005">
    <property type="protein sequence ID" value="KAG9448381.1"/>
    <property type="molecule type" value="Genomic_DNA"/>
</dbReference>
<gene>
    <name evidence="2" type="ORF">H6P81_014509</name>
</gene>
<keyword evidence="1" id="KW-1133">Transmembrane helix</keyword>
<organism evidence="2 3">
    <name type="scientific">Aristolochia fimbriata</name>
    <name type="common">White veined hardy Dutchman's pipe vine</name>
    <dbReference type="NCBI Taxonomy" id="158543"/>
    <lineage>
        <taxon>Eukaryota</taxon>
        <taxon>Viridiplantae</taxon>
        <taxon>Streptophyta</taxon>
        <taxon>Embryophyta</taxon>
        <taxon>Tracheophyta</taxon>
        <taxon>Spermatophyta</taxon>
        <taxon>Magnoliopsida</taxon>
        <taxon>Magnoliidae</taxon>
        <taxon>Piperales</taxon>
        <taxon>Aristolochiaceae</taxon>
        <taxon>Aristolochia</taxon>
    </lineage>
</organism>
<evidence type="ECO:0000313" key="3">
    <source>
        <dbReference type="Proteomes" id="UP000825729"/>
    </source>
</evidence>
<proteinExistence type="predicted"/>
<dbReference type="Proteomes" id="UP000825729">
    <property type="component" value="Unassembled WGS sequence"/>
</dbReference>
<dbReference type="AlphaFoldDB" id="A0AAV7EL15"/>
<reference evidence="2 3" key="1">
    <citation type="submission" date="2021-07" db="EMBL/GenBank/DDBJ databases">
        <title>The Aristolochia fimbriata genome: insights into angiosperm evolution, floral development and chemical biosynthesis.</title>
        <authorList>
            <person name="Jiao Y."/>
        </authorList>
    </citation>
    <scope>NUCLEOTIDE SEQUENCE [LARGE SCALE GENOMIC DNA]</scope>
    <source>
        <strain evidence="2">IBCAS-2021</strain>
        <tissue evidence="2">Leaf</tissue>
    </source>
</reference>
<comment type="caution">
    <text evidence="2">The sequence shown here is derived from an EMBL/GenBank/DDBJ whole genome shotgun (WGS) entry which is preliminary data.</text>
</comment>
<accession>A0AAV7EL15</accession>